<protein>
    <submittedName>
        <fullName evidence="2">Uncharacterized protein</fullName>
    </submittedName>
</protein>
<feature type="region of interest" description="Disordered" evidence="1">
    <location>
        <begin position="1"/>
        <end position="24"/>
    </location>
</feature>
<dbReference type="EMBL" id="JRHA01000003">
    <property type="protein sequence ID" value="PQK13044.1"/>
    <property type="molecule type" value="Genomic_DNA"/>
</dbReference>
<sequence length="156" mass="17164">MTGKMTTSLKGFDPVAADTNARPRKQSGKVTMGLFLEIEGLSKTVEEKLNTVYDGKASVNPREQTDLRHLPAACFFETSATQPEQDSVAEWGSEMGRRVAAVHYRLGDFLDAKYSDMNRPLEDAASNTDFHDDWTEAHRKDGYETPDAVGVGASFG</sequence>
<proteinExistence type="predicted"/>
<organism evidence="2 3">
    <name type="scientific">Beauveria bassiana</name>
    <name type="common">White muscardine disease fungus</name>
    <name type="synonym">Tritirachium shiotae</name>
    <dbReference type="NCBI Taxonomy" id="176275"/>
    <lineage>
        <taxon>Eukaryota</taxon>
        <taxon>Fungi</taxon>
        <taxon>Dikarya</taxon>
        <taxon>Ascomycota</taxon>
        <taxon>Pezizomycotina</taxon>
        <taxon>Sordariomycetes</taxon>
        <taxon>Hypocreomycetidae</taxon>
        <taxon>Hypocreales</taxon>
        <taxon>Cordycipitaceae</taxon>
        <taxon>Beauveria</taxon>
    </lineage>
</organism>
<evidence type="ECO:0000313" key="2">
    <source>
        <dbReference type="EMBL" id="PQK13044.1"/>
    </source>
</evidence>
<dbReference type="OrthoDB" id="5244165at2759"/>
<comment type="caution">
    <text evidence="2">The sequence shown here is derived from an EMBL/GenBank/DDBJ whole genome shotgun (WGS) entry which is preliminary data.</text>
</comment>
<dbReference type="AlphaFoldDB" id="A0A2S7YAJ8"/>
<evidence type="ECO:0000313" key="3">
    <source>
        <dbReference type="Proteomes" id="UP000237441"/>
    </source>
</evidence>
<dbReference type="Proteomes" id="UP000237441">
    <property type="component" value="Unassembled WGS sequence"/>
</dbReference>
<reference evidence="2 3" key="1">
    <citation type="submission" date="2016-07" db="EMBL/GenBank/DDBJ databases">
        <title>Comparative genomics of the entomopathogenic fungus Beauveria bassiana.</title>
        <authorList>
            <person name="Valero Jimenez C.A."/>
            <person name="Zwaan B.J."/>
            <person name="Van Kan J.A."/>
            <person name="Takken W."/>
            <person name="Debets A.J."/>
            <person name="Schoustra S.E."/>
            <person name="Koenraadt C.J."/>
        </authorList>
    </citation>
    <scope>NUCLEOTIDE SEQUENCE [LARGE SCALE GENOMIC DNA]</scope>
    <source>
        <strain evidence="2 3">ARSEF 8028</strain>
    </source>
</reference>
<evidence type="ECO:0000256" key="1">
    <source>
        <dbReference type="SAM" id="MobiDB-lite"/>
    </source>
</evidence>
<accession>A0A2S7YAJ8</accession>
<name>A0A2S7YAJ8_BEABA</name>
<gene>
    <name evidence="2" type="ORF">BB8028_0003g16580</name>
</gene>